<name>A0A0E0BBC1_9ORYZ</name>
<keyword evidence="3" id="KW-0808">Transferase</keyword>
<dbReference type="GO" id="GO:0016757">
    <property type="term" value="F:glycosyltransferase activity"/>
    <property type="evidence" value="ECO:0007669"/>
    <property type="project" value="UniProtKB-KW"/>
</dbReference>
<feature type="domain" description="Exostosin GT47" evidence="7">
    <location>
        <begin position="637"/>
        <end position="836"/>
    </location>
</feature>
<dbReference type="HOGENOM" id="CLU_307041_0_0_1"/>
<feature type="transmembrane region" description="Helical" evidence="6">
    <location>
        <begin position="29"/>
        <end position="47"/>
    </location>
</feature>
<dbReference type="eggNOG" id="KOG1021">
    <property type="taxonomic scope" value="Eukaryota"/>
</dbReference>
<protein>
    <recommendedName>
        <fullName evidence="7">Exostosin GT47 domain-containing protein</fullName>
    </recommendedName>
</protein>
<comment type="similarity">
    <text evidence="2">Belongs to the glycosyltransferase 47 family.</text>
</comment>
<keyword evidence="5" id="KW-0333">Golgi apparatus</keyword>
<evidence type="ECO:0000259" key="7">
    <source>
        <dbReference type="Pfam" id="PF03016"/>
    </source>
</evidence>
<evidence type="ECO:0000313" key="8">
    <source>
        <dbReference type="EnsemblPlants" id="OGLUM10G12080.1"/>
    </source>
</evidence>
<feature type="domain" description="Exostosin GT47" evidence="7">
    <location>
        <begin position="97"/>
        <end position="437"/>
    </location>
</feature>
<organism evidence="8">
    <name type="scientific">Oryza glumipatula</name>
    <dbReference type="NCBI Taxonomy" id="40148"/>
    <lineage>
        <taxon>Eukaryota</taxon>
        <taxon>Viridiplantae</taxon>
        <taxon>Streptophyta</taxon>
        <taxon>Embryophyta</taxon>
        <taxon>Tracheophyta</taxon>
        <taxon>Spermatophyta</taxon>
        <taxon>Magnoliopsida</taxon>
        <taxon>Liliopsida</taxon>
        <taxon>Poales</taxon>
        <taxon>Poaceae</taxon>
        <taxon>BOP clade</taxon>
        <taxon>Oryzoideae</taxon>
        <taxon>Oryzeae</taxon>
        <taxon>Oryzinae</taxon>
        <taxon>Oryza</taxon>
    </lineage>
</organism>
<keyword evidence="3" id="KW-0328">Glycosyltransferase</keyword>
<dbReference type="InterPro" id="IPR040911">
    <property type="entry name" value="Exostosin_GT47"/>
</dbReference>
<keyword evidence="9" id="KW-1185">Reference proteome</keyword>
<keyword evidence="6" id="KW-1133">Transmembrane helix</keyword>
<keyword evidence="4" id="KW-0735">Signal-anchor</keyword>
<evidence type="ECO:0000256" key="4">
    <source>
        <dbReference type="ARBA" id="ARBA00022968"/>
    </source>
</evidence>
<dbReference type="Gramene" id="OGLUM10G12080.1">
    <property type="protein sequence ID" value="OGLUM10G12080.1"/>
    <property type="gene ID" value="OGLUM10G12080"/>
</dbReference>
<evidence type="ECO:0000313" key="9">
    <source>
        <dbReference type="Proteomes" id="UP000026961"/>
    </source>
</evidence>
<dbReference type="InterPro" id="IPR004263">
    <property type="entry name" value="Exostosin"/>
</dbReference>
<sequence>MKPPPTAAATSDSDGGGGGCGGLIRPSRICYMAILSAVFWFLVFSLLSGMPGGGDLSSVLFRPSLLSLPLLNSFTFDQNPSPEQQPPPAPAPAEDRCAGRYIYMYDMPARFNEELLRDCRALRPWTAEGMCRYVANGGMGEPMGGDGGGVFSERGWFDTDQFVLDIIFHGRMKRYGCLTGDPAAAAAVFVPFYGSCDLGRHIFHRNASVKDALSEDLVGWLTRRPEWRAMGGRDHFFVAGRTTWDFRRERDEGWEWGSKLLNYPAVQNMTAILVEASPWSRNNLAVPYPTYFHPETAADVAAWQRRVRAAARPWLFSFAGGPRKGNGTIRADIIRQCGASSRCNLFHCHGAAASGCNAPGAVMRVFESSRFCLEPRGDTMTRRSTFDAILAGCIPVFFHPGSAYTQYTLHLPPERGGWSVLIPHADVTGRNVSIEETLAAISPEKVRSMREEVIRLIPTVVYADTRSSRVDFRDAFDVAIDAVVGRYLTYTVKLATHTYVRTSAPMAASVVSDKSGGGASLLRPSRVLFLAVLSTAFWSVIFYAHHSAVQGNATMASVLLRPSSFSRPLLTSFRLIGGGLDRCAGRRVYMYELPPRFNAELVRDCRLYSRSMDMCRLVVNGGFGPALPGGGALPERDWRAMGGRDHFMVAARPVWDFYRGGDDGWGNALLTYPAIRNTTVLTVEANPWRGIDFGVPFPSHFHPTSDADVLRWQDRMRRRGRRWLWAFAGAPRPGSTKTVRAQIIEQCTASPSCTHFGSSPGHYNSPGRIMELLESAAFCVQPRGDSYTRKSTFDSMLAGCIPVFLHPASAYTQYTWHLPRDYRSYSVFVPHTDVVAGGRNASIEAALRRIPAATVARMREEVIRLIPRITYRDPAATLVTFRDAFDVAVDAVLDRVARRRRAAAEGREYVDVFDGHDSWKHNLLDDGQTQIGPHEFDPYL</sequence>
<dbReference type="EnsemblPlants" id="OGLUM10G12080.1">
    <property type="protein sequence ID" value="OGLUM10G12080.1"/>
    <property type="gene ID" value="OGLUM10G12080"/>
</dbReference>
<dbReference type="PANTHER" id="PTHR11062:SF379">
    <property type="entry name" value="OS10G0459300 PROTEIN"/>
    <property type="match status" value="1"/>
</dbReference>
<evidence type="ECO:0000256" key="1">
    <source>
        <dbReference type="ARBA" id="ARBA00004323"/>
    </source>
</evidence>
<dbReference type="Proteomes" id="UP000026961">
    <property type="component" value="Chromosome 10"/>
</dbReference>
<evidence type="ECO:0000256" key="2">
    <source>
        <dbReference type="ARBA" id="ARBA00010271"/>
    </source>
</evidence>
<keyword evidence="6" id="KW-0812">Transmembrane</keyword>
<reference evidence="8" key="2">
    <citation type="submission" date="2018-05" db="EMBL/GenBank/DDBJ databases">
        <title>OgluRS3 (Oryza glumaepatula Reference Sequence Version 3).</title>
        <authorList>
            <person name="Zhang J."/>
            <person name="Kudrna D."/>
            <person name="Lee S."/>
            <person name="Talag J."/>
            <person name="Welchert J."/>
            <person name="Wing R.A."/>
        </authorList>
    </citation>
    <scope>NUCLEOTIDE SEQUENCE [LARGE SCALE GENOMIC DNA]</scope>
</reference>
<dbReference type="GO" id="GO:0000139">
    <property type="term" value="C:Golgi membrane"/>
    <property type="evidence" value="ECO:0007669"/>
    <property type="project" value="UniProtKB-SubCell"/>
</dbReference>
<keyword evidence="6" id="KW-0472">Membrane</keyword>
<comment type="subcellular location">
    <subcellularLocation>
        <location evidence="1">Golgi apparatus membrane</location>
        <topology evidence="1">Single-pass type II membrane protein</topology>
    </subcellularLocation>
</comment>
<evidence type="ECO:0000256" key="3">
    <source>
        <dbReference type="ARBA" id="ARBA00022676"/>
    </source>
</evidence>
<reference evidence="8" key="1">
    <citation type="submission" date="2015-04" db="UniProtKB">
        <authorList>
            <consortium name="EnsemblPlants"/>
        </authorList>
    </citation>
    <scope>IDENTIFICATION</scope>
</reference>
<dbReference type="STRING" id="40148.A0A0E0BBC1"/>
<proteinExistence type="inferred from homology"/>
<dbReference type="AlphaFoldDB" id="A0A0E0BBC1"/>
<evidence type="ECO:0000256" key="5">
    <source>
        <dbReference type="ARBA" id="ARBA00023034"/>
    </source>
</evidence>
<accession>A0A0E0BBC1</accession>
<evidence type="ECO:0000256" key="6">
    <source>
        <dbReference type="SAM" id="Phobius"/>
    </source>
</evidence>
<dbReference type="PANTHER" id="PTHR11062">
    <property type="entry name" value="EXOSTOSIN HEPARAN SULFATE GLYCOSYLTRANSFERASE -RELATED"/>
    <property type="match status" value="1"/>
</dbReference>
<dbReference type="Pfam" id="PF03016">
    <property type="entry name" value="Exostosin_GT47"/>
    <property type="match status" value="2"/>
</dbReference>